<dbReference type="PANTHER" id="PTHR30461">
    <property type="entry name" value="DNA-INVERTASE FROM LAMBDOID PROPHAGE"/>
    <property type="match status" value="1"/>
</dbReference>
<evidence type="ECO:0000259" key="4">
    <source>
        <dbReference type="Pfam" id="PF07508"/>
    </source>
</evidence>
<feature type="domain" description="Recombinase zinc beta ribbon" evidence="5">
    <location>
        <begin position="89"/>
        <end position="138"/>
    </location>
</feature>
<keyword evidence="2" id="KW-0233">DNA recombination</keyword>
<feature type="coiled-coil region" evidence="3">
    <location>
        <begin position="172"/>
        <end position="230"/>
    </location>
</feature>
<name>A0A847VDN3_9BACT</name>
<evidence type="ECO:0000256" key="1">
    <source>
        <dbReference type="ARBA" id="ARBA00023125"/>
    </source>
</evidence>
<gene>
    <name evidence="6" type="ORF">GX888_01765</name>
</gene>
<keyword evidence="1" id="KW-0238">DNA-binding</keyword>
<dbReference type="Pfam" id="PF13408">
    <property type="entry name" value="Zn_ribbon_recom"/>
    <property type="match status" value="1"/>
</dbReference>
<evidence type="ECO:0008006" key="8">
    <source>
        <dbReference type="Google" id="ProtNLM"/>
    </source>
</evidence>
<dbReference type="InterPro" id="IPR038109">
    <property type="entry name" value="DNA_bind_recomb_sf"/>
</dbReference>
<evidence type="ECO:0000313" key="6">
    <source>
        <dbReference type="EMBL" id="NLZ24457.1"/>
    </source>
</evidence>
<dbReference type="AlphaFoldDB" id="A0A847VDN3"/>
<accession>A0A847VDN3</accession>
<sequence length="307" mass="36420">MYELYSSGNYSMDTVREKIKEQFNHYLHKGNVDVIFKRKFYYGILEYNGMENEHRYEKLITKETYDRVQEIKSGYNKKHSKYAGKPYVYRGLIKCAVCGCSITPEMQKGHVYYHCTGYKGKHSKTWIREEDLTNHFVSLYKSLQLPTEVAEDLSKKLKEANRDKTYYNKTLLENYSSELQKYQTRLSNMYEDKLDGSITDSEYTERKNSYQEEVKKIQRKIEQLSKADEEYYILAESILSLAQRAGELFESSEMEQKRQIINLTLQNLTLDEKKLSYDLIKPFDVILKSQNSHDWLRDQDSNLEPNG</sequence>
<dbReference type="Proteomes" id="UP000564033">
    <property type="component" value="Unassembled WGS sequence"/>
</dbReference>
<organism evidence="6 7">
    <name type="scientific">Candidatus Dojkabacteria bacterium</name>
    <dbReference type="NCBI Taxonomy" id="2099670"/>
    <lineage>
        <taxon>Bacteria</taxon>
        <taxon>Candidatus Dojkabacteria</taxon>
    </lineage>
</organism>
<dbReference type="InterPro" id="IPR050639">
    <property type="entry name" value="SSR_resolvase"/>
</dbReference>
<dbReference type="Pfam" id="PF07508">
    <property type="entry name" value="Recombinase"/>
    <property type="match status" value="1"/>
</dbReference>
<dbReference type="GO" id="GO:0003677">
    <property type="term" value="F:DNA binding"/>
    <property type="evidence" value="ECO:0007669"/>
    <property type="project" value="UniProtKB-KW"/>
</dbReference>
<comment type="caution">
    <text evidence="6">The sequence shown here is derived from an EMBL/GenBank/DDBJ whole genome shotgun (WGS) entry which is preliminary data.</text>
</comment>
<dbReference type="Gene3D" id="3.90.1750.20">
    <property type="entry name" value="Putative Large Serine Recombinase, Chain B, Domain 2"/>
    <property type="match status" value="1"/>
</dbReference>
<dbReference type="EMBL" id="JAAZIL010000047">
    <property type="protein sequence ID" value="NLZ24457.1"/>
    <property type="molecule type" value="Genomic_DNA"/>
</dbReference>
<keyword evidence="3" id="KW-0175">Coiled coil</keyword>
<dbReference type="InterPro" id="IPR011109">
    <property type="entry name" value="DNA_bind_recombinase_dom"/>
</dbReference>
<proteinExistence type="predicted"/>
<evidence type="ECO:0000259" key="5">
    <source>
        <dbReference type="Pfam" id="PF13408"/>
    </source>
</evidence>
<dbReference type="GO" id="GO:0000150">
    <property type="term" value="F:DNA strand exchange activity"/>
    <property type="evidence" value="ECO:0007669"/>
    <property type="project" value="InterPro"/>
</dbReference>
<evidence type="ECO:0000256" key="2">
    <source>
        <dbReference type="ARBA" id="ARBA00023172"/>
    </source>
</evidence>
<evidence type="ECO:0000313" key="7">
    <source>
        <dbReference type="Proteomes" id="UP000564033"/>
    </source>
</evidence>
<evidence type="ECO:0000256" key="3">
    <source>
        <dbReference type="SAM" id="Coils"/>
    </source>
</evidence>
<reference evidence="6 7" key="1">
    <citation type="journal article" date="2020" name="Biotechnol. Biofuels">
        <title>New insights from the biogas microbiome by comprehensive genome-resolved metagenomics of nearly 1600 species originating from multiple anaerobic digesters.</title>
        <authorList>
            <person name="Campanaro S."/>
            <person name="Treu L."/>
            <person name="Rodriguez-R L.M."/>
            <person name="Kovalovszki A."/>
            <person name="Ziels R.M."/>
            <person name="Maus I."/>
            <person name="Zhu X."/>
            <person name="Kougias P.G."/>
            <person name="Basile A."/>
            <person name="Luo G."/>
            <person name="Schluter A."/>
            <person name="Konstantinidis K.T."/>
            <person name="Angelidaki I."/>
        </authorList>
    </citation>
    <scope>NUCLEOTIDE SEQUENCE [LARGE SCALE GENOMIC DNA]</scope>
    <source>
        <strain evidence="6">AS19jrsBPTG_9</strain>
    </source>
</reference>
<dbReference type="InterPro" id="IPR025827">
    <property type="entry name" value="Zn_ribbon_recom_dom"/>
</dbReference>
<protein>
    <recommendedName>
        <fullName evidence="8">Recombinase zinc beta ribbon domain-containing protein</fullName>
    </recommendedName>
</protein>
<feature type="domain" description="Recombinase" evidence="4">
    <location>
        <begin position="1"/>
        <end position="73"/>
    </location>
</feature>
<dbReference type="PANTHER" id="PTHR30461:SF2">
    <property type="entry name" value="SERINE RECOMBINASE PINE-RELATED"/>
    <property type="match status" value="1"/>
</dbReference>